<sequence>MPTHTTPSDPDTNAGRAELRDTRVDVKIVLSGLWVAMLFLFAYVDIFGFFRADVIEGALAGEVPGPGITINQAFLAGATGYIVIPSLMVVASLMLRATVNRRLNIGVSLVYAASIAVTCIGESWIYYLMGSTVEVALLLLAARTAWRWPTDDRVPVR</sequence>
<accession>A0A6C7EDL8</accession>
<feature type="transmembrane region" description="Helical" evidence="1">
    <location>
        <begin position="70"/>
        <end position="95"/>
    </location>
</feature>
<evidence type="ECO:0000313" key="2">
    <source>
        <dbReference type="EMBL" id="BAN04561.1"/>
    </source>
</evidence>
<protein>
    <submittedName>
        <fullName evidence="2">Uncharacterized protein</fullName>
    </submittedName>
</protein>
<dbReference type="Proteomes" id="UP000011863">
    <property type="component" value="Chromosome"/>
</dbReference>
<proteinExistence type="predicted"/>
<dbReference type="RefSeq" id="WP_015443808.1">
    <property type="nucleotide sequence ID" value="NC_020520.1"/>
</dbReference>
<reference evidence="2 3" key="1">
    <citation type="journal article" date="2013" name="Int. J. Syst. Evol. Microbiol.">
        <title>Ilumatobacter nonamiense sp. nov. and Ilumatobacter coccineum sp. nov., isolated from seashore sand.</title>
        <authorList>
            <person name="Matsumoto A."/>
            <person name="Kasai H."/>
            <person name="Matsuo Y."/>
            <person name="Shizuri Y."/>
            <person name="Ichikawa N."/>
            <person name="Fujita N."/>
            <person name="Omura S."/>
            <person name="Takahashi Y."/>
        </authorList>
    </citation>
    <scope>NUCLEOTIDE SEQUENCE [LARGE SCALE GENOMIC DNA]</scope>
    <source>
        <strain evidence="3">NBRC 103263 / KCTC 29153 / YM16-304</strain>
    </source>
</reference>
<keyword evidence="1" id="KW-1133">Transmembrane helix</keyword>
<name>A0A6C7EDL8_ILUCY</name>
<feature type="transmembrane region" description="Helical" evidence="1">
    <location>
        <begin position="28"/>
        <end position="50"/>
    </location>
</feature>
<keyword evidence="3" id="KW-1185">Reference proteome</keyword>
<evidence type="ECO:0000256" key="1">
    <source>
        <dbReference type="SAM" id="Phobius"/>
    </source>
</evidence>
<dbReference type="InterPro" id="IPR046289">
    <property type="entry name" value="DUF6326"/>
</dbReference>
<dbReference type="KEGG" id="aym:YM304_42470"/>
<keyword evidence="1" id="KW-0472">Membrane</keyword>
<feature type="transmembrane region" description="Helical" evidence="1">
    <location>
        <begin position="107"/>
        <end position="129"/>
    </location>
</feature>
<evidence type="ECO:0000313" key="3">
    <source>
        <dbReference type="Proteomes" id="UP000011863"/>
    </source>
</evidence>
<organism evidence="2 3">
    <name type="scientific">Ilumatobacter coccineus (strain NBRC 103263 / KCTC 29153 / YM16-304)</name>
    <dbReference type="NCBI Taxonomy" id="1313172"/>
    <lineage>
        <taxon>Bacteria</taxon>
        <taxon>Bacillati</taxon>
        <taxon>Actinomycetota</taxon>
        <taxon>Acidimicrobiia</taxon>
        <taxon>Acidimicrobiales</taxon>
        <taxon>Ilumatobacteraceae</taxon>
        <taxon>Ilumatobacter</taxon>
    </lineage>
</organism>
<dbReference type="EMBL" id="AP012057">
    <property type="protein sequence ID" value="BAN04561.1"/>
    <property type="molecule type" value="Genomic_DNA"/>
</dbReference>
<dbReference type="Pfam" id="PF19851">
    <property type="entry name" value="DUF6326"/>
    <property type="match status" value="1"/>
</dbReference>
<gene>
    <name evidence="2" type="ORF">YM304_42470</name>
</gene>
<dbReference type="AlphaFoldDB" id="A0A6C7EDL8"/>
<keyword evidence="1" id="KW-0812">Transmembrane</keyword>